<dbReference type="PANTHER" id="PTHR21047:SF2">
    <property type="entry name" value="THYMIDINE DIPHOSPHO-4-KETO-RHAMNOSE 3,5-EPIMERASE"/>
    <property type="match status" value="1"/>
</dbReference>
<reference evidence="1" key="1">
    <citation type="journal article" date="2015" name="Nature">
        <title>Complex archaea that bridge the gap between prokaryotes and eukaryotes.</title>
        <authorList>
            <person name="Spang A."/>
            <person name="Saw J.H."/>
            <person name="Jorgensen S.L."/>
            <person name="Zaremba-Niedzwiedzka K."/>
            <person name="Martijn J."/>
            <person name="Lind A.E."/>
            <person name="van Eijk R."/>
            <person name="Schleper C."/>
            <person name="Guy L."/>
            <person name="Ettema T.J."/>
        </authorList>
    </citation>
    <scope>NUCLEOTIDE SEQUENCE</scope>
</reference>
<dbReference type="InterPro" id="IPR000888">
    <property type="entry name" value="RmlC-like"/>
</dbReference>
<evidence type="ECO:0008006" key="2">
    <source>
        <dbReference type="Google" id="ProtNLM"/>
    </source>
</evidence>
<protein>
    <recommendedName>
        <fullName evidence="2">dTDP-4-dehydrorhamnose 3,5-epimerase</fullName>
    </recommendedName>
</protein>
<dbReference type="InterPro" id="IPR014710">
    <property type="entry name" value="RmlC-like_jellyroll"/>
</dbReference>
<evidence type="ECO:0000313" key="1">
    <source>
        <dbReference type="EMBL" id="KKL11072.1"/>
    </source>
</evidence>
<accession>A0A0F9BB58</accession>
<dbReference type="AlphaFoldDB" id="A0A0F9BB58"/>
<dbReference type="GO" id="GO:0005829">
    <property type="term" value="C:cytosol"/>
    <property type="evidence" value="ECO:0007669"/>
    <property type="project" value="TreeGrafter"/>
</dbReference>
<dbReference type="SUPFAM" id="SSF51182">
    <property type="entry name" value="RmlC-like cupins"/>
    <property type="match status" value="1"/>
</dbReference>
<dbReference type="GO" id="GO:0008830">
    <property type="term" value="F:dTDP-4-dehydrorhamnose 3,5-epimerase activity"/>
    <property type="evidence" value="ECO:0007669"/>
    <property type="project" value="InterPro"/>
</dbReference>
<comment type="caution">
    <text evidence="1">The sequence shown here is derived from an EMBL/GenBank/DDBJ whole genome shotgun (WGS) entry which is preliminary data.</text>
</comment>
<gene>
    <name evidence="1" type="ORF">LCGC14_2549480</name>
</gene>
<sequence length="178" mass="20055">MITDDILIATNTTKDVGIEGVLITPLKQFKDDRGSVMKIIDDDLYDDDDNYKPNTNEIAEVYLSTIKPGVVKGWHGHKFMTLNYVCIVGRIIVGLCDLREGKTYGKIAAVYLDDVDHYRMLTIPPGVWNGFRIHPDSDLSPGILLNAASHVHSLDEIERIHPREFPIPFDWGDYEIAG</sequence>
<dbReference type="GO" id="GO:0000271">
    <property type="term" value="P:polysaccharide biosynthetic process"/>
    <property type="evidence" value="ECO:0007669"/>
    <property type="project" value="TreeGrafter"/>
</dbReference>
<dbReference type="Pfam" id="PF00908">
    <property type="entry name" value="dTDP_sugar_isom"/>
    <property type="match status" value="1"/>
</dbReference>
<proteinExistence type="predicted"/>
<name>A0A0F9BB58_9ZZZZ</name>
<dbReference type="EMBL" id="LAZR01041802">
    <property type="protein sequence ID" value="KKL11072.1"/>
    <property type="molecule type" value="Genomic_DNA"/>
</dbReference>
<dbReference type="Gene3D" id="2.60.120.10">
    <property type="entry name" value="Jelly Rolls"/>
    <property type="match status" value="1"/>
</dbReference>
<dbReference type="InterPro" id="IPR011051">
    <property type="entry name" value="RmlC_Cupin_sf"/>
</dbReference>
<dbReference type="PANTHER" id="PTHR21047">
    <property type="entry name" value="DTDP-6-DEOXY-D-GLUCOSE-3,5 EPIMERASE"/>
    <property type="match status" value="1"/>
</dbReference>
<organism evidence="1">
    <name type="scientific">marine sediment metagenome</name>
    <dbReference type="NCBI Taxonomy" id="412755"/>
    <lineage>
        <taxon>unclassified sequences</taxon>
        <taxon>metagenomes</taxon>
        <taxon>ecological metagenomes</taxon>
    </lineage>
</organism>